<proteinExistence type="predicted"/>
<evidence type="ECO:0000313" key="1">
    <source>
        <dbReference type="EMBL" id="THU78815.1"/>
    </source>
</evidence>
<gene>
    <name evidence="1" type="ORF">K435DRAFT_876239</name>
</gene>
<name>A0A4V4HBC9_DENBC</name>
<sequence length="938" mass="105822">MDFTLVYETPKECTTLERKDLSSLAQLDETAFSAPLSKVTVKLVCNHRAVIFFSFALQPDPNIKDDEHLKHVKTLAFQVEVHSETIKKQIKLHTLDMDSATPIPQCYEISALTDDGTSQRFSAIEKCMKDYLKLFESAIFHVFLSRQSLGEPVQVDFDVNFALMKDPQFQYAEALNGISVEAFNRYFFCVWLQATVYLDVERSRLEENDVDMTQALLVKHCALAQSNDSSTGVYITVYLGPLKLQALCEREALLYFDFSKVIFSSDPPEQDKIQSLPRCKVAFLVDITYEEVEPGSGQRAKLDLPASRYCEALSTTSTEKNQELHSMLVAYLTEHYIQQLNSTLHGCLYLDSGAFGTDDYNDHCQTPRQDHDLKKDASGRPVENFEVDFDFITYLTQDTINATLRPLSQESFTHSRIADSENMFISAKFLKPTISLICKEDSGSVILLFNVDSGSLEDQVGHRIYNFSTWKVAFKVKLKLIDAERNDQYYSKQLVLDLSTAGFSMLNSDCPGLLDGGDNDLIRERCSALVLFVKRFYFQAIVRDGHHILCTIQNKHVITAIRYQILPFTFRDANPAEGLSDKYHDRERFGRSVIVLFGMVDSRPMPAYLPPRIKWVGGTGTDVPHGMTHFSRFLQGRVLPTLADICKATTMFPALEFVNERPRPSLINGNSKNIILDFSQVTSSEEELQFRWFNQDNVEHKGIGRDGASYSLNVECITENKVTVPMSRGANRIIVSGSVKTTLGSDSRRWNMGVTWSAAIEIFSINQQFSLNVNSINLPEFVNCWEGNAEQHDMCEPAFAQLKTQFPDTNDLLRVAADKLGAILADVPLGLYVNDTSVIFDQPMFTKKGDLTLRLTASERNTLPKQKMKYTNSPDYDIEQFINGNCVTPTDQVVTCTANDPAGRHTDHVASEDESGLMSELHLDQKAQPADNAKIDMK</sequence>
<reference evidence="1 2" key="1">
    <citation type="journal article" date="2019" name="Nat. Ecol. Evol.">
        <title>Megaphylogeny resolves global patterns of mushroom evolution.</title>
        <authorList>
            <person name="Varga T."/>
            <person name="Krizsan K."/>
            <person name="Foldi C."/>
            <person name="Dima B."/>
            <person name="Sanchez-Garcia M."/>
            <person name="Sanchez-Ramirez S."/>
            <person name="Szollosi G.J."/>
            <person name="Szarkandi J.G."/>
            <person name="Papp V."/>
            <person name="Albert L."/>
            <person name="Andreopoulos W."/>
            <person name="Angelini C."/>
            <person name="Antonin V."/>
            <person name="Barry K.W."/>
            <person name="Bougher N.L."/>
            <person name="Buchanan P."/>
            <person name="Buyck B."/>
            <person name="Bense V."/>
            <person name="Catcheside P."/>
            <person name="Chovatia M."/>
            <person name="Cooper J."/>
            <person name="Damon W."/>
            <person name="Desjardin D."/>
            <person name="Finy P."/>
            <person name="Geml J."/>
            <person name="Haridas S."/>
            <person name="Hughes K."/>
            <person name="Justo A."/>
            <person name="Karasinski D."/>
            <person name="Kautmanova I."/>
            <person name="Kiss B."/>
            <person name="Kocsube S."/>
            <person name="Kotiranta H."/>
            <person name="LaButti K.M."/>
            <person name="Lechner B.E."/>
            <person name="Liimatainen K."/>
            <person name="Lipzen A."/>
            <person name="Lukacs Z."/>
            <person name="Mihaltcheva S."/>
            <person name="Morgado L.N."/>
            <person name="Niskanen T."/>
            <person name="Noordeloos M.E."/>
            <person name="Ohm R.A."/>
            <person name="Ortiz-Santana B."/>
            <person name="Ovrebo C."/>
            <person name="Racz N."/>
            <person name="Riley R."/>
            <person name="Savchenko A."/>
            <person name="Shiryaev A."/>
            <person name="Soop K."/>
            <person name="Spirin V."/>
            <person name="Szebenyi C."/>
            <person name="Tomsovsky M."/>
            <person name="Tulloss R.E."/>
            <person name="Uehling J."/>
            <person name="Grigoriev I.V."/>
            <person name="Vagvolgyi C."/>
            <person name="Papp T."/>
            <person name="Martin F.M."/>
            <person name="Miettinen O."/>
            <person name="Hibbett D.S."/>
            <person name="Nagy L.G."/>
        </authorList>
    </citation>
    <scope>NUCLEOTIDE SEQUENCE [LARGE SCALE GENOMIC DNA]</scope>
    <source>
        <strain evidence="1 2">CBS 962.96</strain>
    </source>
</reference>
<organism evidence="1 2">
    <name type="scientific">Dendrothele bispora (strain CBS 962.96)</name>
    <dbReference type="NCBI Taxonomy" id="1314807"/>
    <lineage>
        <taxon>Eukaryota</taxon>
        <taxon>Fungi</taxon>
        <taxon>Dikarya</taxon>
        <taxon>Basidiomycota</taxon>
        <taxon>Agaricomycotina</taxon>
        <taxon>Agaricomycetes</taxon>
        <taxon>Agaricomycetidae</taxon>
        <taxon>Agaricales</taxon>
        <taxon>Agaricales incertae sedis</taxon>
        <taxon>Dendrothele</taxon>
    </lineage>
</organism>
<protein>
    <submittedName>
        <fullName evidence="1">Uncharacterized protein</fullName>
    </submittedName>
</protein>
<accession>A0A4V4HBC9</accession>
<dbReference type="EMBL" id="ML180130">
    <property type="protein sequence ID" value="THU78815.1"/>
    <property type="molecule type" value="Genomic_DNA"/>
</dbReference>
<dbReference type="AlphaFoldDB" id="A0A4V4HBC9"/>
<keyword evidence="2" id="KW-1185">Reference proteome</keyword>
<dbReference type="OrthoDB" id="5429442at2759"/>
<dbReference type="Proteomes" id="UP000297245">
    <property type="component" value="Unassembled WGS sequence"/>
</dbReference>
<evidence type="ECO:0000313" key="2">
    <source>
        <dbReference type="Proteomes" id="UP000297245"/>
    </source>
</evidence>